<evidence type="ECO:0000313" key="1">
    <source>
        <dbReference type="EMBL" id="MFC0629509.1"/>
    </source>
</evidence>
<dbReference type="Proteomes" id="UP001589890">
    <property type="component" value="Unassembled WGS sequence"/>
</dbReference>
<sequence>MPACVRTPGRHRPALFTLVSAYGFPGVLGTAISMGFESSVLRTEELKADGEEQVRAEMRFRGRSPLPELVVALGELDGVRAVRANQDNEE</sequence>
<accession>A0ABV6QXY8</accession>
<protein>
    <submittedName>
        <fullName evidence="1">Uncharacterized protein</fullName>
    </submittedName>
</protein>
<dbReference type="RefSeq" id="WP_380057713.1">
    <property type="nucleotide sequence ID" value="NZ_JBHLTC010000057.1"/>
</dbReference>
<organism evidence="1 2">
    <name type="scientific">Kribbella deserti</name>
    <dbReference type="NCBI Taxonomy" id="1926257"/>
    <lineage>
        <taxon>Bacteria</taxon>
        <taxon>Bacillati</taxon>
        <taxon>Actinomycetota</taxon>
        <taxon>Actinomycetes</taxon>
        <taxon>Propionibacteriales</taxon>
        <taxon>Kribbellaceae</taxon>
        <taxon>Kribbella</taxon>
    </lineage>
</organism>
<name>A0ABV6QXY8_9ACTN</name>
<gene>
    <name evidence="1" type="ORF">ACFFGN_35935</name>
</gene>
<proteinExistence type="predicted"/>
<keyword evidence="2" id="KW-1185">Reference proteome</keyword>
<comment type="caution">
    <text evidence="1">The sequence shown here is derived from an EMBL/GenBank/DDBJ whole genome shotgun (WGS) entry which is preliminary data.</text>
</comment>
<reference evidence="1 2" key="1">
    <citation type="submission" date="2024-09" db="EMBL/GenBank/DDBJ databases">
        <authorList>
            <person name="Sun Q."/>
            <person name="Mori K."/>
        </authorList>
    </citation>
    <scope>NUCLEOTIDE SEQUENCE [LARGE SCALE GENOMIC DNA]</scope>
    <source>
        <strain evidence="1 2">CGMCC 1.15906</strain>
    </source>
</reference>
<evidence type="ECO:0000313" key="2">
    <source>
        <dbReference type="Proteomes" id="UP001589890"/>
    </source>
</evidence>
<dbReference type="EMBL" id="JBHLTC010000057">
    <property type="protein sequence ID" value="MFC0629509.1"/>
    <property type="molecule type" value="Genomic_DNA"/>
</dbReference>